<feature type="region of interest" description="Disordered" evidence="9">
    <location>
        <begin position="852"/>
        <end position="885"/>
    </location>
</feature>
<dbReference type="InterPro" id="IPR037382">
    <property type="entry name" value="Rsc/polybromo"/>
</dbReference>
<gene>
    <name evidence="11" type="ORF">SAPINGB_P003260</name>
</gene>
<feature type="compositionally biased region" description="Low complexity" evidence="9">
    <location>
        <begin position="369"/>
        <end position="382"/>
    </location>
</feature>
<feature type="compositionally biased region" description="Low complexity" evidence="9">
    <location>
        <begin position="450"/>
        <end position="465"/>
    </location>
</feature>
<feature type="compositionally biased region" description="Polar residues" evidence="9">
    <location>
        <begin position="421"/>
        <end position="449"/>
    </location>
</feature>
<dbReference type="GO" id="GO:0016586">
    <property type="term" value="C:RSC-type complex"/>
    <property type="evidence" value="ECO:0007669"/>
    <property type="project" value="InterPro"/>
</dbReference>
<evidence type="ECO:0000313" key="12">
    <source>
        <dbReference type="Proteomes" id="UP000398389"/>
    </source>
</evidence>
<dbReference type="PANTHER" id="PTHR16062">
    <property type="entry name" value="SWI/SNF-RELATED"/>
    <property type="match status" value="1"/>
</dbReference>
<feature type="region of interest" description="Disordered" evidence="9">
    <location>
        <begin position="605"/>
        <end position="625"/>
    </location>
</feature>
<keyword evidence="12" id="KW-1185">Reference proteome</keyword>
<keyword evidence="3" id="KW-0156">Chromatin regulator</keyword>
<evidence type="ECO:0000256" key="1">
    <source>
        <dbReference type="ARBA" id="ARBA00004123"/>
    </source>
</evidence>
<reference evidence="11 12" key="1">
    <citation type="submission" date="2019-09" db="EMBL/GenBank/DDBJ databases">
        <authorList>
            <person name="Brejova B."/>
        </authorList>
    </citation>
    <scope>NUCLEOTIDE SEQUENCE [LARGE SCALE GENOMIC DNA]</scope>
</reference>
<keyword evidence="5 8" id="KW-0103">Bromodomain</keyword>
<feature type="region of interest" description="Disordered" evidence="9">
    <location>
        <begin position="783"/>
        <end position="833"/>
    </location>
</feature>
<evidence type="ECO:0000256" key="3">
    <source>
        <dbReference type="ARBA" id="ARBA00022853"/>
    </source>
</evidence>
<feature type="compositionally biased region" description="Gly residues" evidence="9">
    <location>
        <begin position="813"/>
        <end position="830"/>
    </location>
</feature>
<dbReference type="Proteomes" id="UP000398389">
    <property type="component" value="Unassembled WGS sequence"/>
</dbReference>
<dbReference type="Pfam" id="PF00439">
    <property type="entry name" value="Bromodomain"/>
    <property type="match status" value="2"/>
</dbReference>
<name>A0A5E8BN35_9ASCO</name>
<evidence type="ECO:0000256" key="6">
    <source>
        <dbReference type="ARBA" id="ARBA00023163"/>
    </source>
</evidence>
<dbReference type="InterPro" id="IPR036427">
    <property type="entry name" value="Bromodomain-like_sf"/>
</dbReference>
<keyword evidence="4" id="KW-0805">Transcription regulation</keyword>
<evidence type="ECO:0000259" key="10">
    <source>
        <dbReference type="PROSITE" id="PS50014"/>
    </source>
</evidence>
<dbReference type="GO" id="GO:0006338">
    <property type="term" value="P:chromatin remodeling"/>
    <property type="evidence" value="ECO:0007669"/>
    <property type="project" value="InterPro"/>
</dbReference>
<feature type="compositionally biased region" description="Low complexity" evidence="9">
    <location>
        <begin position="785"/>
        <end position="812"/>
    </location>
</feature>
<dbReference type="EMBL" id="CABVLU010000002">
    <property type="protein sequence ID" value="VVT51929.1"/>
    <property type="molecule type" value="Genomic_DNA"/>
</dbReference>
<dbReference type="PROSITE" id="PS50014">
    <property type="entry name" value="BROMODOMAIN_2"/>
    <property type="match status" value="2"/>
</dbReference>
<feature type="region of interest" description="Disordered" evidence="9">
    <location>
        <begin position="1"/>
        <end position="31"/>
    </location>
</feature>
<keyword evidence="6" id="KW-0804">Transcription</keyword>
<feature type="region of interest" description="Disordered" evidence="9">
    <location>
        <begin position="285"/>
        <end position="568"/>
    </location>
</feature>
<feature type="compositionally biased region" description="Low complexity" evidence="9">
    <location>
        <begin position="538"/>
        <end position="568"/>
    </location>
</feature>
<comment type="subcellular location">
    <subcellularLocation>
        <location evidence="1">Nucleus</location>
    </subcellularLocation>
</comment>
<evidence type="ECO:0000256" key="8">
    <source>
        <dbReference type="PROSITE-ProRule" id="PRU00035"/>
    </source>
</evidence>
<feature type="compositionally biased region" description="Polar residues" evidence="9">
    <location>
        <begin position="313"/>
        <end position="328"/>
    </location>
</feature>
<evidence type="ECO:0000256" key="9">
    <source>
        <dbReference type="SAM" id="MobiDB-lite"/>
    </source>
</evidence>
<dbReference type="InterPro" id="IPR001487">
    <property type="entry name" value="Bromodomain"/>
</dbReference>
<protein>
    <recommendedName>
        <fullName evidence="10">Bromo domain-containing protein</fullName>
    </recommendedName>
</protein>
<dbReference type="PANTHER" id="PTHR16062:SF19">
    <property type="entry name" value="PROTEIN POLYBROMO-1"/>
    <property type="match status" value="1"/>
</dbReference>
<organism evidence="11 12">
    <name type="scientific">Magnusiomyces paraingens</name>
    <dbReference type="NCBI Taxonomy" id="2606893"/>
    <lineage>
        <taxon>Eukaryota</taxon>
        <taxon>Fungi</taxon>
        <taxon>Dikarya</taxon>
        <taxon>Ascomycota</taxon>
        <taxon>Saccharomycotina</taxon>
        <taxon>Dipodascomycetes</taxon>
        <taxon>Dipodascales</taxon>
        <taxon>Dipodascaceae</taxon>
        <taxon>Magnusiomyces</taxon>
    </lineage>
</organism>
<evidence type="ECO:0000313" key="11">
    <source>
        <dbReference type="EMBL" id="VVT51929.1"/>
    </source>
</evidence>
<feature type="compositionally biased region" description="Low complexity" evidence="9">
    <location>
        <begin position="485"/>
        <end position="503"/>
    </location>
</feature>
<dbReference type="GO" id="GO:0006368">
    <property type="term" value="P:transcription elongation by RNA polymerase II"/>
    <property type="evidence" value="ECO:0007669"/>
    <property type="project" value="TreeGrafter"/>
</dbReference>
<dbReference type="Gene3D" id="1.20.920.10">
    <property type="entry name" value="Bromodomain-like"/>
    <property type="match status" value="2"/>
</dbReference>
<keyword evidence="2" id="KW-0677">Repeat</keyword>
<accession>A0A5E8BN35</accession>
<feature type="compositionally biased region" description="Basic and acidic residues" evidence="9">
    <location>
        <begin position="402"/>
        <end position="417"/>
    </location>
</feature>
<dbReference type="AlphaFoldDB" id="A0A5E8BN35"/>
<keyword evidence="7" id="KW-0539">Nucleus</keyword>
<evidence type="ECO:0000256" key="2">
    <source>
        <dbReference type="ARBA" id="ARBA00022737"/>
    </source>
</evidence>
<feature type="domain" description="Bromo" evidence="10">
    <location>
        <begin position="56"/>
        <end position="119"/>
    </location>
</feature>
<evidence type="ECO:0000256" key="7">
    <source>
        <dbReference type="ARBA" id="ARBA00023242"/>
    </source>
</evidence>
<evidence type="ECO:0000256" key="5">
    <source>
        <dbReference type="ARBA" id="ARBA00023117"/>
    </source>
</evidence>
<dbReference type="CDD" id="cd04369">
    <property type="entry name" value="Bromodomain"/>
    <property type="match status" value="2"/>
</dbReference>
<dbReference type="GO" id="GO:0003682">
    <property type="term" value="F:chromatin binding"/>
    <property type="evidence" value="ECO:0007669"/>
    <property type="project" value="TreeGrafter"/>
</dbReference>
<proteinExistence type="predicted"/>
<dbReference type="GeneID" id="43582078"/>
<feature type="compositionally biased region" description="Low complexity" evidence="9">
    <location>
        <begin position="852"/>
        <end position="868"/>
    </location>
</feature>
<dbReference type="SUPFAM" id="SSF47370">
    <property type="entry name" value="Bromodomain"/>
    <property type="match status" value="2"/>
</dbReference>
<dbReference type="OrthoDB" id="1742084at2759"/>
<sequence>MASKRKASKAGLSATRDGTNSKKSNRGGDPPEVVAKFFSTLISSLKTFFTPTDLAPFDSLPDKSAYPDYYVTIASPISLSDIYNKHSNGAYHSSQQILDDFDLLCGNAQAYNTRGSAIFLTSLKLFSFVHKFNLMRKIPPEFKSYASNVLDMEARVLNEVQYYKPRIKNSRFMCDPFVEVPLRKEYPDYYKIIKSPTSILNVKTSLWHGKFFEPTNFRDAVVLIFENAQQYNDPESTIYSDSIALQKTSIMRFDRSLKQLEENNTPPEGFLNWASKFDYAAAKDYPDEEDNSSEANTSETIHVVNGAPKTRTTRSTADQKQQQANGNSGLKIKLKPGSASPPLPKRIKLKASEQEFIEPSSEQQEDQPHSSYHQSSSTSSPTSPNPAPSSHRIKISLRSSSKSREDDEHVPQKDNKPSPKITISTSKQQQKNASSPANNKQESNTSDINATTTTAVSMATTKSASPPKSVKNAHAKDLSQNSPAPATQQSQKKQQSQPQQQATDLKAATSTPPKKRGRPRTVTAERAPDNVTRQTKSAVATTAVTTTPTPSLLKNATATPSSSSSSSKLSTSAISAQVNVPSVPTLASVSSHAIPAGPQSLVTTVPSDSSTLTNGTLVPTGSLSTLPEKALPEKPLLDTTVNYSSIRRSKEEPVSDALIKYISFSSLVPSISKYHQSKNPIPPTQQLSMFQIHFPVSEHFRERAFAFWVPYFHHTFSLVALLNESLNHRHHFVVLTHNGTLVQPYQSSITSPWADPNAPISSRFEVRLATGLNLLEFVVSASAESGGNDNKNDSNGISGSGNRIDSPNLSGDSGSGGGSGSGPGNSGNIGGPISKVGKRALTAALNSIPSGLSATGGTSSGANSGTTTPLLLPSSRHQSVDPHEEMVTERLSLWITMGPSP</sequence>
<dbReference type="PRINTS" id="PR00503">
    <property type="entry name" value="BROMODOMAIN"/>
</dbReference>
<dbReference type="SMART" id="SM00297">
    <property type="entry name" value="BROMO"/>
    <property type="match status" value="2"/>
</dbReference>
<dbReference type="RefSeq" id="XP_031853869.1">
    <property type="nucleotide sequence ID" value="XM_031997978.1"/>
</dbReference>
<feature type="domain" description="Bromo" evidence="10">
    <location>
        <begin position="169"/>
        <end position="239"/>
    </location>
</feature>
<evidence type="ECO:0000256" key="4">
    <source>
        <dbReference type="ARBA" id="ARBA00023015"/>
    </source>
</evidence>